<protein>
    <submittedName>
        <fullName evidence="4">Peptidoglycan-binding domain 1 protein</fullName>
    </submittedName>
</protein>
<gene>
    <name evidence="4" type="ORF">Thini_0712</name>
</gene>
<organism evidence="4 5">
    <name type="scientific">Thiothrix nivea (strain ATCC 35100 / DSM 5205 / JP2)</name>
    <dbReference type="NCBI Taxonomy" id="870187"/>
    <lineage>
        <taxon>Bacteria</taxon>
        <taxon>Pseudomonadati</taxon>
        <taxon>Pseudomonadota</taxon>
        <taxon>Gammaproteobacteria</taxon>
        <taxon>Thiotrichales</taxon>
        <taxon>Thiotrichaceae</taxon>
        <taxon>Thiothrix</taxon>
    </lineage>
</organism>
<dbReference type="EMBL" id="JH651384">
    <property type="protein sequence ID" value="EIJ33349.1"/>
    <property type="molecule type" value="Genomic_DNA"/>
</dbReference>
<name>A0A656HDT8_THINJ</name>
<dbReference type="Pfam" id="PF01471">
    <property type="entry name" value="PG_binding_1"/>
    <property type="match status" value="1"/>
</dbReference>
<feature type="region of interest" description="Disordered" evidence="1">
    <location>
        <begin position="63"/>
        <end position="88"/>
    </location>
</feature>
<dbReference type="InterPro" id="IPR009045">
    <property type="entry name" value="Zn_M74/Hedgehog-like"/>
</dbReference>
<feature type="domain" description="Peptidase M15C" evidence="3">
    <location>
        <begin position="171"/>
        <end position="233"/>
    </location>
</feature>
<accession>A0A656HDT8</accession>
<feature type="domain" description="Peptidoglycan binding-like" evidence="2">
    <location>
        <begin position="3"/>
        <end position="56"/>
    </location>
</feature>
<dbReference type="Gene3D" id="3.30.1380.10">
    <property type="match status" value="1"/>
</dbReference>
<evidence type="ECO:0000259" key="3">
    <source>
        <dbReference type="Pfam" id="PF13539"/>
    </source>
</evidence>
<evidence type="ECO:0000256" key="1">
    <source>
        <dbReference type="SAM" id="MobiDB-lite"/>
    </source>
</evidence>
<dbReference type="InterPro" id="IPR039561">
    <property type="entry name" value="Peptidase_M15C"/>
</dbReference>
<feature type="compositionally biased region" description="Basic and acidic residues" evidence="1">
    <location>
        <begin position="63"/>
        <end position="75"/>
    </location>
</feature>
<evidence type="ECO:0000313" key="5">
    <source>
        <dbReference type="Proteomes" id="UP000005317"/>
    </source>
</evidence>
<proteinExistence type="predicted"/>
<dbReference type="InterPro" id="IPR036365">
    <property type="entry name" value="PGBD-like_sf"/>
</dbReference>
<dbReference type="Pfam" id="PF13539">
    <property type="entry name" value="Peptidase_M15_4"/>
    <property type="match status" value="1"/>
</dbReference>
<dbReference type="InterPro" id="IPR002477">
    <property type="entry name" value="Peptidoglycan-bd-like"/>
</dbReference>
<dbReference type="SUPFAM" id="SSF47090">
    <property type="entry name" value="PGBD-like"/>
    <property type="match status" value="1"/>
</dbReference>
<dbReference type="Gene3D" id="1.10.101.10">
    <property type="entry name" value="PGBD-like superfamily/PGBD"/>
    <property type="match status" value="1"/>
</dbReference>
<dbReference type="SUPFAM" id="SSF55166">
    <property type="entry name" value="Hedgehog/DD-peptidase"/>
    <property type="match status" value="1"/>
</dbReference>
<evidence type="ECO:0000259" key="2">
    <source>
        <dbReference type="Pfam" id="PF01471"/>
    </source>
</evidence>
<dbReference type="Proteomes" id="UP000005317">
    <property type="component" value="Unassembled WGS sequence"/>
</dbReference>
<evidence type="ECO:0000313" key="4">
    <source>
        <dbReference type="EMBL" id="EIJ33349.1"/>
    </source>
</evidence>
<dbReference type="GO" id="GO:0008233">
    <property type="term" value="F:peptidase activity"/>
    <property type="evidence" value="ECO:0007669"/>
    <property type="project" value="InterPro"/>
</dbReference>
<dbReference type="InterPro" id="IPR036366">
    <property type="entry name" value="PGBDSf"/>
</dbReference>
<dbReference type="AlphaFoldDB" id="A0A656HDT8"/>
<dbReference type="RefSeq" id="WP_002707303.1">
    <property type="nucleotide sequence ID" value="NZ_JH651384.1"/>
</dbReference>
<keyword evidence="5" id="KW-1185">Reference proteome</keyword>
<sequence length="237" mass="26833">MASVKEVQEALAALGLYLGAIDDVWGEMTEQAVIAFQRINRLTMNGKISTKLLDMLFSDDMEDRAAPPERDDGRPEAPGNPARWPSGNPDSLECYFGAVGTDQVRIKTAYPLRLAWDLNTIMDGFSCHRLVADPMEYIFRETLAHYGQDKVHDLRLDRFGGCLNVRKIRGGNYYSTHAWGIAVDIDPANNRLDWGKSKASLAKPEYNAWWEIIESTGAQSLGRRKNYDWMHFQFAKV</sequence>
<reference evidence="5" key="1">
    <citation type="journal article" date="2011" name="Stand. Genomic Sci.">
        <title>Genome sequence of the filamentous, gliding Thiothrix nivea neotype strain (JP2(T)).</title>
        <authorList>
            <person name="Lapidus A."/>
            <person name="Nolan M."/>
            <person name="Lucas S."/>
            <person name="Glavina Del Rio T."/>
            <person name="Tice H."/>
            <person name="Cheng J.F."/>
            <person name="Tapia R."/>
            <person name="Han C."/>
            <person name="Goodwin L."/>
            <person name="Pitluck S."/>
            <person name="Liolios K."/>
            <person name="Pagani I."/>
            <person name="Ivanova N."/>
            <person name="Huntemann M."/>
            <person name="Mavromatis K."/>
            <person name="Mikhailova N."/>
            <person name="Pati A."/>
            <person name="Chen A."/>
            <person name="Palaniappan K."/>
            <person name="Land M."/>
            <person name="Brambilla E.M."/>
            <person name="Rohde M."/>
            <person name="Abt B."/>
            <person name="Verbarg S."/>
            <person name="Goker M."/>
            <person name="Bristow J."/>
            <person name="Eisen J.A."/>
            <person name="Markowitz V."/>
            <person name="Hugenholtz P."/>
            <person name="Kyrpides N.C."/>
            <person name="Klenk H.P."/>
            <person name="Woyke T."/>
        </authorList>
    </citation>
    <scope>NUCLEOTIDE SEQUENCE [LARGE SCALE GENOMIC DNA]</scope>
    <source>
        <strain evidence="5">ATCC 35100 / DSM 5205 / JP2</strain>
    </source>
</reference>